<sequence>MSDDSSLMRLNKFIAQCGVTSRRGADDLVFGGRVAVNGEKADSPGIKVDPARDHVTVDGRPVVLPGSGGDITIMLHKPVEIVTTARDPQGRTTVLDLLPPEIVELRPFPVGRLDYYSEGLLLLTTDGELCHRLTHPKWHLPKVYEVTIRGSVPEKAIRTMQSGMTLKAGDRLAPADAILHPPVAGSQVLEITLIQGLNRQIRRMCEELGLTILRLHRVKQGPMELGNLKRGQWRELTAAELTALKKAVSLA</sequence>
<dbReference type="Gene3D" id="3.30.70.580">
    <property type="entry name" value="Pseudouridine synthase I, catalytic domain, N-terminal subdomain"/>
    <property type="match status" value="1"/>
</dbReference>
<dbReference type="InterPro" id="IPR018496">
    <property type="entry name" value="PsdUridine_synth_RsuA/RluB_CS"/>
</dbReference>
<dbReference type="SMART" id="SM00363">
    <property type="entry name" value="S4"/>
    <property type="match status" value="1"/>
</dbReference>
<dbReference type="InterPro" id="IPR002942">
    <property type="entry name" value="S4_RNA-bd"/>
</dbReference>
<evidence type="ECO:0000313" key="6">
    <source>
        <dbReference type="EMBL" id="ADU62580.1"/>
    </source>
</evidence>
<dbReference type="SUPFAM" id="SSF55174">
    <property type="entry name" value="Alpha-L RNA-binding motif"/>
    <property type="match status" value="1"/>
</dbReference>
<dbReference type="STRING" id="643562.Daes_1567"/>
<dbReference type="Gene3D" id="3.30.70.1560">
    <property type="entry name" value="Alpha-L RNA-binding motif"/>
    <property type="match status" value="1"/>
</dbReference>
<dbReference type="InterPro" id="IPR050343">
    <property type="entry name" value="RsuA_PseudoU_synthase"/>
</dbReference>
<dbReference type="InterPro" id="IPR000748">
    <property type="entry name" value="PsdUridine_synth_RsuA/RluB/E/F"/>
</dbReference>
<evidence type="ECO:0000313" key="7">
    <source>
        <dbReference type="Proteomes" id="UP000002191"/>
    </source>
</evidence>
<evidence type="ECO:0000256" key="1">
    <source>
        <dbReference type="ARBA" id="ARBA00008348"/>
    </source>
</evidence>
<dbReference type="Gene3D" id="3.10.290.10">
    <property type="entry name" value="RNA-binding S4 domain"/>
    <property type="match status" value="1"/>
</dbReference>
<dbReference type="RefSeq" id="WP_013514507.1">
    <property type="nucleotide sequence ID" value="NC_014844.1"/>
</dbReference>
<keyword evidence="2 4" id="KW-0413">Isomerase</keyword>
<dbReference type="PROSITE" id="PS01149">
    <property type="entry name" value="PSI_RSU"/>
    <property type="match status" value="1"/>
</dbReference>
<keyword evidence="7" id="KW-1185">Reference proteome</keyword>
<dbReference type="eggNOG" id="COG1187">
    <property type="taxonomic scope" value="Bacteria"/>
</dbReference>
<keyword evidence="3" id="KW-0694">RNA-binding</keyword>
<dbReference type="InterPro" id="IPR036986">
    <property type="entry name" value="S4_RNA-bd_sf"/>
</dbReference>
<comment type="similarity">
    <text evidence="1 4">Belongs to the pseudouridine synthase RsuA family.</text>
</comment>
<dbReference type="FunFam" id="3.10.290.10:FF:000003">
    <property type="entry name" value="Pseudouridine synthase"/>
    <property type="match status" value="1"/>
</dbReference>
<dbReference type="InterPro" id="IPR042092">
    <property type="entry name" value="PsdUridine_s_RsuA/RluB/E/F_cat"/>
</dbReference>
<dbReference type="Pfam" id="PF00849">
    <property type="entry name" value="PseudoU_synth_2"/>
    <property type="match status" value="1"/>
</dbReference>
<dbReference type="GO" id="GO:0120159">
    <property type="term" value="F:rRNA pseudouridine synthase activity"/>
    <property type="evidence" value="ECO:0007669"/>
    <property type="project" value="UniProtKB-ARBA"/>
</dbReference>
<evidence type="ECO:0000259" key="5">
    <source>
        <dbReference type="SMART" id="SM00363"/>
    </source>
</evidence>
<dbReference type="GO" id="GO:0000455">
    <property type="term" value="P:enzyme-directed rRNA pseudouridine synthesis"/>
    <property type="evidence" value="ECO:0007669"/>
    <property type="project" value="UniProtKB-ARBA"/>
</dbReference>
<dbReference type="InterPro" id="IPR006145">
    <property type="entry name" value="PsdUridine_synth_RsuA/RluA"/>
</dbReference>
<accession>E6VX74</accession>
<dbReference type="PANTHER" id="PTHR47683">
    <property type="entry name" value="PSEUDOURIDINE SYNTHASE FAMILY PROTEIN-RELATED"/>
    <property type="match status" value="1"/>
</dbReference>
<dbReference type="AlphaFoldDB" id="E6VX74"/>
<evidence type="ECO:0000256" key="2">
    <source>
        <dbReference type="ARBA" id="ARBA00023235"/>
    </source>
</evidence>
<dbReference type="InterPro" id="IPR020094">
    <property type="entry name" value="TruA/RsuA/RluB/E/F_N"/>
</dbReference>
<name>E6VX74_PSEA9</name>
<dbReference type="SUPFAM" id="SSF55120">
    <property type="entry name" value="Pseudouridine synthase"/>
    <property type="match status" value="1"/>
</dbReference>
<dbReference type="CDD" id="cd02870">
    <property type="entry name" value="PseudoU_synth_RsuA_like"/>
    <property type="match status" value="1"/>
</dbReference>
<dbReference type="Proteomes" id="UP000002191">
    <property type="component" value="Chromosome"/>
</dbReference>
<reference evidence="7" key="1">
    <citation type="submission" date="2010-12" db="EMBL/GenBank/DDBJ databases">
        <title>Complete sequence of Desulfovibrio aespoeensis Aspo-2.</title>
        <authorList>
            <consortium name="US DOE Joint Genome Institute"/>
            <person name="Lucas S."/>
            <person name="Copeland A."/>
            <person name="Lapidus A."/>
            <person name="Cheng J.-F."/>
            <person name="Goodwin L."/>
            <person name="Pitluck S."/>
            <person name="Chertkov O."/>
            <person name="Misra M."/>
            <person name="Detter J.C."/>
            <person name="Han C."/>
            <person name="Tapia R."/>
            <person name="Land M."/>
            <person name="Hauser L."/>
            <person name="Kyrpides N."/>
            <person name="Ivanova N."/>
            <person name="Ovchinnikova G."/>
            <person name="Pedersen K."/>
            <person name="Jagevall S."/>
            <person name="Hazen T."/>
            <person name="Woyke T."/>
        </authorList>
    </citation>
    <scope>NUCLEOTIDE SEQUENCE [LARGE SCALE GENOMIC DNA]</scope>
    <source>
        <strain evidence="7">ATCC 700646 / DSM 10631 / Aspo-2</strain>
    </source>
</reference>
<dbReference type="EMBL" id="CP002431">
    <property type="protein sequence ID" value="ADU62580.1"/>
    <property type="molecule type" value="Genomic_DNA"/>
</dbReference>
<dbReference type="Pfam" id="PF01479">
    <property type="entry name" value="S4"/>
    <property type="match status" value="1"/>
</dbReference>
<reference evidence="6 7" key="2">
    <citation type="journal article" date="2014" name="Genome Announc.">
        <title>Complete Genome Sequence of the Subsurface, Mesophilic Sulfate-Reducing Bacterium Desulfovibrio aespoeensis Aspo-2.</title>
        <authorList>
            <person name="Pedersen K."/>
            <person name="Bengtsson A."/>
            <person name="Edlund J."/>
            <person name="Rabe L."/>
            <person name="Hazen T."/>
            <person name="Chakraborty R."/>
            <person name="Goodwin L."/>
            <person name="Shapiro N."/>
        </authorList>
    </citation>
    <scope>NUCLEOTIDE SEQUENCE [LARGE SCALE GENOMIC DNA]</scope>
    <source>
        <strain evidence="7">ATCC 700646 / DSM 10631 / Aspo-2</strain>
    </source>
</reference>
<dbReference type="GO" id="GO:0003723">
    <property type="term" value="F:RNA binding"/>
    <property type="evidence" value="ECO:0007669"/>
    <property type="project" value="UniProtKB-KW"/>
</dbReference>
<protein>
    <recommendedName>
        <fullName evidence="4">Pseudouridine synthase</fullName>
        <ecNumber evidence="4">5.4.99.-</ecNumber>
    </recommendedName>
</protein>
<dbReference type="NCBIfam" id="TIGR00093">
    <property type="entry name" value="pseudouridine synthase"/>
    <property type="match status" value="1"/>
</dbReference>
<dbReference type="PANTHER" id="PTHR47683:SF2">
    <property type="entry name" value="RNA-BINDING S4 DOMAIN-CONTAINING PROTEIN"/>
    <property type="match status" value="1"/>
</dbReference>
<dbReference type="KEGG" id="das:Daes_1567"/>
<dbReference type="InterPro" id="IPR020103">
    <property type="entry name" value="PsdUridine_synth_cat_dom_sf"/>
</dbReference>
<dbReference type="HOGENOM" id="CLU_024979_1_2_7"/>
<dbReference type="EC" id="5.4.99.-" evidence="4"/>
<feature type="domain" description="RNA-binding S4" evidence="5">
    <location>
        <begin position="8"/>
        <end position="68"/>
    </location>
</feature>
<proteinExistence type="inferred from homology"/>
<evidence type="ECO:0000256" key="3">
    <source>
        <dbReference type="PROSITE-ProRule" id="PRU00182"/>
    </source>
</evidence>
<dbReference type="CDD" id="cd00165">
    <property type="entry name" value="S4"/>
    <property type="match status" value="1"/>
</dbReference>
<gene>
    <name evidence="6" type="ordered locus">Daes_1567</name>
</gene>
<dbReference type="PROSITE" id="PS50889">
    <property type="entry name" value="S4"/>
    <property type="match status" value="1"/>
</dbReference>
<organism evidence="6 7">
    <name type="scientific">Pseudodesulfovibrio aespoeensis (strain ATCC 700646 / DSM 10631 / Aspo-2)</name>
    <name type="common">Desulfovibrio aespoeensis</name>
    <dbReference type="NCBI Taxonomy" id="643562"/>
    <lineage>
        <taxon>Bacteria</taxon>
        <taxon>Pseudomonadati</taxon>
        <taxon>Thermodesulfobacteriota</taxon>
        <taxon>Desulfovibrionia</taxon>
        <taxon>Desulfovibrionales</taxon>
        <taxon>Desulfovibrionaceae</taxon>
    </lineage>
</organism>
<evidence type="ECO:0000256" key="4">
    <source>
        <dbReference type="RuleBase" id="RU003887"/>
    </source>
</evidence>